<dbReference type="EMBL" id="CP042905">
    <property type="protein sequence ID" value="QEE15679.1"/>
    <property type="molecule type" value="Genomic_DNA"/>
</dbReference>
<reference evidence="3 4" key="1">
    <citation type="journal article" date="2020" name="Nature">
        <title>Isolation of an archaeon at the prokaryote-eukaryote interface.</title>
        <authorList>
            <person name="Imachi H."/>
            <person name="Nobu M.K."/>
            <person name="Nakahara N."/>
            <person name="Morono Y."/>
            <person name="Ogawara M."/>
            <person name="Takaki Y."/>
            <person name="Takano Y."/>
            <person name="Uematsu K."/>
            <person name="Ikuta T."/>
            <person name="Ito M."/>
            <person name="Matsui Y."/>
            <person name="Miyazaki M."/>
            <person name="Murata K."/>
            <person name="Saito Y."/>
            <person name="Sakai S."/>
            <person name="Song C."/>
            <person name="Tasumi E."/>
            <person name="Yamanaka Y."/>
            <person name="Yamaguchi T."/>
            <person name="Kamagata Y."/>
            <person name="Tamaki H."/>
            <person name="Takai K."/>
        </authorList>
    </citation>
    <scope>NUCLEOTIDE SEQUENCE [LARGE SCALE GENOMIC DNA]</scope>
    <source>
        <strain evidence="3 4">MK-D1</strain>
    </source>
</reference>
<dbReference type="SMART" id="SM00175">
    <property type="entry name" value="RAB"/>
    <property type="match status" value="1"/>
</dbReference>
<evidence type="ECO:0000256" key="2">
    <source>
        <dbReference type="ARBA" id="ARBA00023134"/>
    </source>
</evidence>
<dbReference type="PROSITE" id="PS51419">
    <property type="entry name" value="RAB"/>
    <property type="match status" value="1"/>
</dbReference>
<reference evidence="3 4" key="2">
    <citation type="journal article" date="2024" name="Int. J. Syst. Evol. Microbiol.">
        <title>Promethearchaeum syntrophicum gen. nov., sp. nov., an anaerobic, obligately syntrophic archaeon, the first isolate of the lineage 'Asgard' archaea, and proposal of the new archaeal phylum Promethearchaeota phyl. nov. and kingdom Promethearchaeati regn. nov.</title>
        <authorList>
            <person name="Imachi H."/>
            <person name="Nobu M.K."/>
            <person name="Kato S."/>
            <person name="Takaki Y."/>
            <person name="Miyazaki M."/>
            <person name="Miyata M."/>
            <person name="Ogawara M."/>
            <person name="Saito Y."/>
            <person name="Sakai S."/>
            <person name="Tahara Y.O."/>
            <person name="Takano Y."/>
            <person name="Tasumi E."/>
            <person name="Uematsu K."/>
            <person name="Yoshimura T."/>
            <person name="Itoh T."/>
            <person name="Ohkuma M."/>
            <person name="Takai K."/>
        </authorList>
    </citation>
    <scope>NUCLEOTIDE SEQUENCE [LARGE SCALE GENOMIC DNA]</scope>
    <source>
        <strain evidence="3 4">MK-D1</strain>
    </source>
</reference>
<dbReference type="Gene3D" id="3.40.50.300">
    <property type="entry name" value="P-loop containing nucleotide triphosphate hydrolases"/>
    <property type="match status" value="1"/>
</dbReference>
<dbReference type="InterPro" id="IPR001806">
    <property type="entry name" value="Small_GTPase"/>
</dbReference>
<keyword evidence="2" id="KW-0342">GTP-binding</keyword>
<dbReference type="RefSeq" id="WP_147662580.1">
    <property type="nucleotide sequence ID" value="NZ_CP042905.2"/>
</dbReference>
<protein>
    <submittedName>
        <fullName evidence="3">Rab family GTPase</fullName>
    </submittedName>
</protein>
<proteinExistence type="predicted"/>
<name>A0A5B9D947_9ARCH</name>
<dbReference type="SUPFAM" id="SSF52540">
    <property type="entry name" value="P-loop containing nucleoside triphosphate hydrolases"/>
    <property type="match status" value="1"/>
</dbReference>
<dbReference type="SMART" id="SM00173">
    <property type="entry name" value="RAS"/>
    <property type="match status" value="1"/>
</dbReference>
<dbReference type="PRINTS" id="PR00449">
    <property type="entry name" value="RASTRNSFRMNG"/>
</dbReference>
<dbReference type="PANTHER" id="PTHR47977">
    <property type="entry name" value="RAS-RELATED PROTEIN RAB"/>
    <property type="match status" value="1"/>
</dbReference>
<dbReference type="SMART" id="SM00176">
    <property type="entry name" value="RAN"/>
    <property type="match status" value="1"/>
</dbReference>
<dbReference type="GeneID" id="41329499"/>
<evidence type="ECO:0000313" key="3">
    <source>
        <dbReference type="EMBL" id="QEE15679.1"/>
    </source>
</evidence>
<organism evidence="3 4">
    <name type="scientific">Promethearchaeum syntrophicum</name>
    <dbReference type="NCBI Taxonomy" id="2594042"/>
    <lineage>
        <taxon>Archaea</taxon>
        <taxon>Promethearchaeati</taxon>
        <taxon>Promethearchaeota</taxon>
        <taxon>Promethearchaeia</taxon>
        <taxon>Promethearchaeales</taxon>
        <taxon>Promethearchaeaceae</taxon>
        <taxon>Promethearchaeum</taxon>
    </lineage>
</organism>
<dbReference type="GO" id="GO:0003924">
    <property type="term" value="F:GTPase activity"/>
    <property type="evidence" value="ECO:0007669"/>
    <property type="project" value="InterPro"/>
</dbReference>
<dbReference type="PROSITE" id="PS51420">
    <property type="entry name" value="RHO"/>
    <property type="match status" value="1"/>
</dbReference>
<keyword evidence="4" id="KW-1185">Reference proteome</keyword>
<dbReference type="KEGG" id="psyt:DSAG12_01506"/>
<dbReference type="Pfam" id="PF00071">
    <property type="entry name" value="Ras"/>
    <property type="match status" value="1"/>
</dbReference>
<dbReference type="PROSITE" id="PS51421">
    <property type="entry name" value="RAS"/>
    <property type="match status" value="1"/>
</dbReference>
<dbReference type="Proteomes" id="UP000321408">
    <property type="component" value="Chromosome"/>
</dbReference>
<dbReference type="GO" id="GO:0005525">
    <property type="term" value="F:GTP binding"/>
    <property type="evidence" value="ECO:0007669"/>
    <property type="project" value="UniProtKB-KW"/>
</dbReference>
<evidence type="ECO:0000313" key="4">
    <source>
        <dbReference type="Proteomes" id="UP000321408"/>
    </source>
</evidence>
<dbReference type="InterPro" id="IPR027417">
    <property type="entry name" value="P-loop_NTPase"/>
</dbReference>
<dbReference type="SMART" id="SM00174">
    <property type="entry name" value="RHO"/>
    <property type="match status" value="1"/>
</dbReference>
<gene>
    <name evidence="3" type="ORF">DSAG12_01506</name>
</gene>
<dbReference type="InterPro" id="IPR005225">
    <property type="entry name" value="Small_GTP-bd"/>
</dbReference>
<sequence length="182" mass="21011">MSGLREYIFKIVILGDGKVGKTSLVLQYTEHKFNENYIMSIGANFAIKMVHVKDNTIIRLQLWDLAGQQHFQFVRPSFYRGAFASIFVFDLTRRDSFNSIRKWKEECDQYVPGIPLVLVGNKSDLNDERVVSRREGQALSLEIGSDYYYETSAKTADNIEKLFLDITDTLIEKHITNRNSKS</sequence>
<dbReference type="CDD" id="cd00154">
    <property type="entry name" value="Rab"/>
    <property type="match status" value="1"/>
</dbReference>
<dbReference type="FunFam" id="3.40.50.300:FF:000808">
    <property type="entry name" value="Small GTP-binding protein, putative"/>
    <property type="match status" value="1"/>
</dbReference>
<evidence type="ECO:0000256" key="1">
    <source>
        <dbReference type="ARBA" id="ARBA00022741"/>
    </source>
</evidence>
<accession>A0A5B9D947</accession>
<dbReference type="InterPro" id="IPR050227">
    <property type="entry name" value="Rab"/>
</dbReference>
<dbReference type="AlphaFoldDB" id="A0A5B9D947"/>
<dbReference type="NCBIfam" id="TIGR00231">
    <property type="entry name" value="small_GTP"/>
    <property type="match status" value="1"/>
</dbReference>
<keyword evidence="1" id="KW-0547">Nucleotide-binding</keyword>